<dbReference type="PANTHER" id="PTHR21192:SF2">
    <property type="entry name" value="NADH DEHYDROGENASE [UBIQUINONE] 1 ALPHA SUBCOMPLEX ASSEMBLY FACTOR 3"/>
    <property type="match status" value="1"/>
</dbReference>
<dbReference type="Pfam" id="PF04430">
    <property type="entry name" value="DUF498"/>
    <property type="match status" value="1"/>
</dbReference>
<dbReference type="PANTHER" id="PTHR21192">
    <property type="entry name" value="NUCLEAR PROTEIN E3-3"/>
    <property type="match status" value="1"/>
</dbReference>
<dbReference type="Gene3D" id="3.40.1230.10">
    <property type="entry name" value="MTH938-like"/>
    <property type="match status" value="1"/>
</dbReference>
<dbReference type="EMBL" id="AE016825">
    <property type="protein sequence ID" value="AAQ58668.1"/>
    <property type="molecule type" value="Genomic_DNA"/>
</dbReference>
<dbReference type="KEGG" id="cvi:CV_0994"/>
<name>Q7NZC8_CHRVO</name>
<reference evidence="1 2" key="1">
    <citation type="journal article" date="2003" name="Proc. Natl. Acad. Sci. U.S.A.">
        <title>The complete genome sequence of Chromobacterium violaceum reveals remarkable and exploitable bacterial adaptability.</title>
        <authorList>
            <person name="Vasconcelos A.T.R."/>
            <person name="de Almeida D.F."/>
            <person name="Almeida F.C."/>
            <person name="de Almeida L.G.P."/>
            <person name="de Almeida R."/>
            <person name="Goncalves J.A.A."/>
            <person name="Andrade E.M."/>
            <person name="Antonio R.V."/>
            <person name="Araripe J."/>
            <person name="de Araujo M.F.F."/>
            <person name="Filho S.A."/>
            <person name="Azevedo V."/>
            <person name="Batista A.J."/>
            <person name="Bataus L.A.M."/>
            <person name="Batista J.S."/>
            <person name="Belo A."/>
            <person name="vander Berg C."/>
            <person name="Blamey J."/>
            <person name="Bogo M."/>
            <person name="Bonato S."/>
            <person name="Bordignon J."/>
            <person name="Brito C.A."/>
            <person name="Brocchi M."/>
            <person name="Burity H.A."/>
            <person name="Camargo A.A."/>
            <person name="Cardoso D.D.P."/>
            <person name="Carneiro N.P."/>
            <person name="Carraro D.M."/>
            <person name="Carvalho C.M.B."/>
            <person name="Cascardo J.C.M."/>
            <person name="Cavada B.S."/>
            <person name="Chueire L.M.O."/>
            <person name="Pasa T.B.C."/>
            <person name="Duran N."/>
            <person name="Fagundes N."/>
            <person name="Falcao C.L."/>
            <person name="Fantinatti F."/>
            <person name="Farias I.P."/>
            <person name="Felipe M.S.S."/>
            <person name="Ferrari L.P."/>
            <person name="Ferro J.A."/>
            <person name="Ferro M.I.T."/>
            <person name="Franco G.R."/>
            <person name="Freitas N.S.A."/>
            <person name="Furlan L.R."/>
            <person name="Gazzinelli R.T."/>
            <person name="Gomes E.A."/>
            <person name="Goncalves P.R."/>
            <person name="Grangeiro T.B."/>
            <person name="Grattapaglia D."/>
            <person name="Grisard E.C."/>
            <person name="Guimaraes C.T."/>
            <person name="Hanna E.S."/>
            <person name="Hungria M."/>
            <person name="Jardim S.N."/>
            <person name="Laurino J."/>
            <person name="Leoi L.C.T."/>
            <person name="Fassarella L."/>
            <person name="Lima A."/>
            <person name="Loureiro M.F."/>
            <person name="Lyra M.C.P."/>
            <person name="Macedo M."/>
            <person name="Madeira H.M.F."/>
            <person name="Manfio G.P."/>
            <person name="Maranhao A.Q."/>
            <person name="Martins W.S."/>
            <person name="di Mauro S.M.Z."/>
            <person name="de Medeiros S.R.B."/>
            <person name="Meissner R.D.V."/>
            <person name="Menck C.F.M."/>
            <person name="Moreira M.A.M."/>
            <person name="Nascimento F.F."/>
            <person name="Nicolas M.F."/>
            <person name="Oliveira J.G."/>
            <person name="Oliveira S.C."/>
            <person name="Paixao R.F.C."/>
            <person name="Parente J.A."/>
            <person name="Pedrosa F.O."/>
            <person name="Pena S.J.D."/>
            <person name="Perreira J.O."/>
            <person name="Perreira M."/>
            <person name="Pinto L.S.R.C."/>
            <person name="Pinto L.S."/>
            <person name="Porto J.I.R."/>
            <person name="Potrich D.P."/>
            <person name="Neto C.E.R."/>
            <person name="Reis A.M.M."/>
            <person name="Rigo L.U."/>
            <person name="Rondinelli E."/>
            <person name="dos Santos E.B.P."/>
            <person name="Santos F.R."/>
            <person name="Schneider M.P.C."/>
            <person name="Seuanez H.N."/>
            <person name="Silva A.M.R."/>
            <person name="da Silva A.L.C."/>
            <person name="Silva D.W."/>
            <person name="Silva R."/>
            <person name="Simoes I.C."/>
            <person name="Simon D."/>
            <person name="Soares C.M.A."/>
            <person name="Soares R.B.A."/>
            <person name="Souza E.M."/>
            <person name="Souza K.R.L."/>
            <person name="Souza R.C."/>
            <person name="Steffens M.B.R."/>
            <person name="Steindel M."/>
            <person name="Teixeira S.R."/>
            <person name="Urmenyi T."/>
            <person name="Vettore A."/>
            <person name="Wassem R."/>
            <person name="Zaha A."/>
            <person name="Simpson A.J.G."/>
        </authorList>
    </citation>
    <scope>NUCLEOTIDE SEQUENCE [LARGE SCALE GENOMIC DNA]</scope>
    <source>
        <strain evidence="2">ATCC 12472 / DSM 30191 / JCM 1249 / NBRC 12614 / NCIMB 9131 / NCTC 9757</strain>
    </source>
</reference>
<proteinExistence type="predicted"/>
<evidence type="ECO:0000313" key="1">
    <source>
        <dbReference type="EMBL" id="AAQ58668.1"/>
    </source>
</evidence>
<evidence type="ECO:0000313" key="2">
    <source>
        <dbReference type="Proteomes" id="UP000001424"/>
    </source>
</evidence>
<dbReference type="InterPro" id="IPR036748">
    <property type="entry name" value="MTH938-like_sf"/>
</dbReference>
<protein>
    <recommendedName>
        <fullName evidence="3">Xcc1710-like domain-containing protein</fullName>
    </recommendedName>
</protein>
<sequence length="146" mass="15471">MVRCTAPPRGPPAAPPTYVDGANPMKMQQSLGPGQNLFTGYGAGHVLINAQRHDGNLIVSADEISAWAAPDFAGLAAAHFEALLAYRPEVVLFGSGATQRFVHPRLYAALTQAGIGVECMDTQAVCRTFNILLAEDRRVLAALLAI</sequence>
<gene>
    <name evidence="1" type="ordered locus">CV_0994</name>
</gene>
<dbReference type="SUPFAM" id="SSF64076">
    <property type="entry name" value="MTH938-like"/>
    <property type="match status" value="1"/>
</dbReference>
<dbReference type="AlphaFoldDB" id="Q7NZC8"/>
<dbReference type="eggNOG" id="COG3737">
    <property type="taxonomic scope" value="Bacteria"/>
</dbReference>
<dbReference type="CDD" id="cd05560">
    <property type="entry name" value="Xcc1710_like"/>
    <property type="match status" value="1"/>
</dbReference>
<dbReference type="STRING" id="243365.CV_0994"/>
<dbReference type="HOGENOM" id="CLU_074390_2_0_4"/>
<accession>Q7NZC8</accession>
<dbReference type="InterPro" id="IPR007523">
    <property type="entry name" value="NDUFAF3/AAMDC"/>
</dbReference>
<evidence type="ECO:0008006" key="3">
    <source>
        <dbReference type="Google" id="ProtNLM"/>
    </source>
</evidence>
<dbReference type="Proteomes" id="UP000001424">
    <property type="component" value="Chromosome"/>
</dbReference>
<organism evidence="1 2">
    <name type="scientific">Chromobacterium violaceum (strain ATCC 12472 / DSM 30191 / JCM 1249 / CCUG 213 / NBRC 12614 / NCIMB 9131 / NCTC 9757 / MK)</name>
    <dbReference type="NCBI Taxonomy" id="243365"/>
    <lineage>
        <taxon>Bacteria</taxon>
        <taxon>Pseudomonadati</taxon>
        <taxon>Pseudomonadota</taxon>
        <taxon>Betaproteobacteria</taxon>
        <taxon>Neisseriales</taxon>
        <taxon>Chromobacteriaceae</taxon>
        <taxon>Chromobacterium</taxon>
    </lineage>
</organism>
<keyword evidence="2" id="KW-1185">Reference proteome</keyword>